<gene>
    <name evidence="3" type="ORF">FN846DRAFT_528650</name>
</gene>
<keyword evidence="4" id="KW-1185">Reference proteome</keyword>
<evidence type="ECO:0000313" key="3">
    <source>
        <dbReference type="EMBL" id="KAA8893447.1"/>
    </source>
</evidence>
<feature type="region of interest" description="Disordered" evidence="1">
    <location>
        <begin position="110"/>
        <end position="131"/>
    </location>
</feature>
<keyword evidence="2" id="KW-0732">Signal</keyword>
<accession>A0A5J5EEI1</accession>
<feature type="region of interest" description="Disordered" evidence="1">
    <location>
        <begin position="156"/>
        <end position="186"/>
    </location>
</feature>
<evidence type="ECO:0000313" key="4">
    <source>
        <dbReference type="Proteomes" id="UP000326924"/>
    </source>
</evidence>
<reference evidence="3 4" key="1">
    <citation type="submission" date="2019-09" db="EMBL/GenBank/DDBJ databases">
        <title>Draft genome of the ectomycorrhizal ascomycete Sphaerosporella brunnea.</title>
        <authorList>
            <consortium name="DOE Joint Genome Institute"/>
            <person name="Benucci G.M."/>
            <person name="Marozzi G."/>
            <person name="Antonielli L."/>
            <person name="Sanchez S."/>
            <person name="Marco P."/>
            <person name="Wang X."/>
            <person name="Falini L.B."/>
            <person name="Barry K."/>
            <person name="Haridas S."/>
            <person name="Lipzen A."/>
            <person name="Labutti K."/>
            <person name="Grigoriev I.V."/>
            <person name="Murat C."/>
            <person name="Martin F."/>
            <person name="Albertini E."/>
            <person name="Donnini D."/>
            <person name="Bonito G."/>
        </authorList>
    </citation>
    <scope>NUCLEOTIDE SEQUENCE [LARGE SCALE GENOMIC DNA]</scope>
    <source>
        <strain evidence="3 4">Sb_GMNB300</strain>
    </source>
</reference>
<feature type="signal peptide" evidence="2">
    <location>
        <begin position="1"/>
        <end position="27"/>
    </location>
</feature>
<evidence type="ECO:0008006" key="5">
    <source>
        <dbReference type="Google" id="ProtNLM"/>
    </source>
</evidence>
<feature type="region of interest" description="Disordered" evidence="1">
    <location>
        <begin position="27"/>
        <end position="78"/>
    </location>
</feature>
<feature type="compositionally biased region" description="Basic residues" evidence="1">
    <location>
        <begin position="63"/>
        <end position="77"/>
    </location>
</feature>
<feature type="compositionally biased region" description="Basic residues" evidence="1">
    <location>
        <begin position="36"/>
        <end position="49"/>
    </location>
</feature>
<name>A0A5J5EEI1_9PEZI</name>
<feature type="compositionally biased region" description="Basic residues" evidence="1">
    <location>
        <begin position="174"/>
        <end position="184"/>
    </location>
</feature>
<dbReference type="InParanoid" id="A0A5J5EEI1"/>
<dbReference type="AlphaFoldDB" id="A0A5J5EEI1"/>
<feature type="chain" id="PRO_5023843526" description="Secreted protein" evidence="2">
    <location>
        <begin position="28"/>
        <end position="242"/>
    </location>
</feature>
<sequence>MPGCGLMGVVGLLSKIAFSFLADGVGSEREGSTRSRSGHRHHQPAHSGRHPCGSLPYESSAKKRERAGHRSRRKRAERRCLEKEFGPSRARVCCSCRLADILQSGTAVTVPRKRPKQTSDSIWCSSLKPEAPQPPSPLGMCIQGNEHYRCRPAARKQLGLPPRSAKRADTQNQRNRHGGRRLKRPKPDFKGVEVHLAVPCASCSAELSCRSCADQRLLLFPLNLFSLFPSNSPSPKKPVPRA</sequence>
<dbReference type="EMBL" id="VXIS01000442">
    <property type="protein sequence ID" value="KAA8893447.1"/>
    <property type="molecule type" value="Genomic_DNA"/>
</dbReference>
<dbReference type="Proteomes" id="UP000326924">
    <property type="component" value="Unassembled WGS sequence"/>
</dbReference>
<organism evidence="3 4">
    <name type="scientific">Sphaerosporella brunnea</name>
    <dbReference type="NCBI Taxonomy" id="1250544"/>
    <lineage>
        <taxon>Eukaryota</taxon>
        <taxon>Fungi</taxon>
        <taxon>Dikarya</taxon>
        <taxon>Ascomycota</taxon>
        <taxon>Pezizomycotina</taxon>
        <taxon>Pezizomycetes</taxon>
        <taxon>Pezizales</taxon>
        <taxon>Pyronemataceae</taxon>
        <taxon>Sphaerosporella</taxon>
    </lineage>
</organism>
<proteinExistence type="predicted"/>
<evidence type="ECO:0000256" key="1">
    <source>
        <dbReference type="SAM" id="MobiDB-lite"/>
    </source>
</evidence>
<comment type="caution">
    <text evidence="3">The sequence shown here is derived from an EMBL/GenBank/DDBJ whole genome shotgun (WGS) entry which is preliminary data.</text>
</comment>
<protein>
    <recommendedName>
        <fullName evidence="5">Secreted protein</fullName>
    </recommendedName>
</protein>
<evidence type="ECO:0000256" key="2">
    <source>
        <dbReference type="SAM" id="SignalP"/>
    </source>
</evidence>